<sequence>MLLLMIRCSVFFFTGQISLGCRDKIMETRFNSYNIDLLLMQAQRRDRTPQACSPCGKGDTPCGPMLEGNRTSSSETAAHLYLQRMAHIWVKTALKAGMPISSPTPGLQNSMKVKLVCLTHGQKLQVDFKSHSSGGTAAKPLGLWW</sequence>
<name>A0ACB8ENT0_9SAUR</name>
<dbReference type="Proteomes" id="UP000827872">
    <property type="component" value="Linkage Group LG07"/>
</dbReference>
<comment type="caution">
    <text evidence="1">The sequence shown here is derived from an EMBL/GenBank/DDBJ whole genome shotgun (WGS) entry which is preliminary data.</text>
</comment>
<organism evidence="1 2">
    <name type="scientific">Sphaerodactylus townsendi</name>
    <dbReference type="NCBI Taxonomy" id="933632"/>
    <lineage>
        <taxon>Eukaryota</taxon>
        <taxon>Metazoa</taxon>
        <taxon>Chordata</taxon>
        <taxon>Craniata</taxon>
        <taxon>Vertebrata</taxon>
        <taxon>Euteleostomi</taxon>
        <taxon>Lepidosauria</taxon>
        <taxon>Squamata</taxon>
        <taxon>Bifurcata</taxon>
        <taxon>Gekkota</taxon>
        <taxon>Sphaerodactylidae</taxon>
        <taxon>Sphaerodactylus</taxon>
    </lineage>
</organism>
<accession>A0ACB8ENT0</accession>
<evidence type="ECO:0000313" key="1">
    <source>
        <dbReference type="EMBL" id="KAH7994282.1"/>
    </source>
</evidence>
<protein>
    <submittedName>
        <fullName evidence="1">Uncharacterized protein</fullName>
    </submittedName>
</protein>
<evidence type="ECO:0000313" key="2">
    <source>
        <dbReference type="Proteomes" id="UP000827872"/>
    </source>
</evidence>
<keyword evidence="2" id="KW-1185">Reference proteome</keyword>
<gene>
    <name evidence="1" type="ORF">K3G42_001191</name>
</gene>
<reference evidence="1" key="1">
    <citation type="submission" date="2021-08" db="EMBL/GenBank/DDBJ databases">
        <title>The first chromosome-level gecko genome reveals the dynamic sex chromosomes of Neotropical dwarf geckos (Sphaerodactylidae: Sphaerodactylus).</title>
        <authorList>
            <person name="Pinto B.J."/>
            <person name="Keating S.E."/>
            <person name="Gamble T."/>
        </authorList>
    </citation>
    <scope>NUCLEOTIDE SEQUENCE</scope>
    <source>
        <strain evidence="1">TG3544</strain>
    </source>
</reference>
<dbReference type="EMBL" id="CM037620">
    <property type="protein sequence ID" value="KAH7994282.1"/>
    <property type="molecule type" value="Genomic_DNA"/>
</dbReference>
<proteinExistence type="predicted"/>